<gene>
    <name evidence="3" type="ORF">FHS88_001327</name>
</gene>
<dbReference type="SUPFAM" id="SSF103481">
    <property type="entry name" value="Multidrug resistance efflux transporter EmrE"/>
    <property type="match status" value="2"/>
</dbReference>
<evidence type="ECO:0000256" key="1">
    <source>
        <dbReference type="SAM" id="Phobius"/>
    </source>
</evidence>
<keyword evidence="1" id="KW-0812">Transmembrane</keyword>
<dbReference type="GO" id="GO:0016020">
    <property type="term" value="C:membrane"/>
    <property type="evidence" value="ECO:0007669"/>
    <property type="project" value="InterPro"/>
</dbReference>
<dbReference type="InterPro" id="IPR000620">
    <property type="entry name" value="EamA_dom"/>
</dbReference>
<name>A0A840Y3J1_9PROT</name>
<dbReference type="PANTHER" id="PTHR22911">
    <property type="entry name" value="ACYL-MALONYL CONDENSING ENZYME-RELATED"/>
    <property type="match status" value="1"/>
</dbReference>
<dbReference type="PANTHER" id="PTHR22911:SF103">
    <property type="entry name" value="BLR2811 PROTEIN"/>
    <property type="match status" value="1"/>
</dbReference>
<evidence type="ECO:0000313" key="3">
    <source>
        <dbReference type="EMBL" id="MBB5689202.1"/>
    </source>
</evidence>
<sequence>MRGPVYLVTAMALFGLLDANSKLLSGTYPADQVVAVRYATLLLVLFAARAVVPGLGGALGTAHPLLHLMRAGFMVGSGMGFFLALRHIPLAEGYLVYFTAPFMTLGLAALVLRERTGRAVWGWSFLGFAGVALAMWPGLRADGPWGAYLWALFATGCYAAVLTLNRKLRHETGAAVLILWSSLPGLLVLAPFAAMNWVAPGPLDLAALAVNGLLAGGATLCLAIAFRHDSAARLAPLEFSALVFALALDLAIWGVWPTAWTMGGSVVVIFALVMSQRAATAAQAKPSGKT</sequence>
<keyword evidence="1" id="KW-0472">Membrane</keyword>
<comment type="caution">
    <text evidence="3">The sequence shown here is derived from an EMBL/GenBank/DDBJ whole genome shotgun (WGS) entry which is preliminary data.</text>
</comment>
<feature type="transmembrane region" description="Helical" evidence="1">
    <location>
        <begin position="35"/>
        <end position="59"/>
    </location>
</feature>
<keyword evidence="1" id="KW-1133">Transmembrane helix</keyword>
<feature type="domain" description="EamA" evidence="2">
    <location>
        <begin position="147"/>
        <end position="274"/>
    </location>
</feature>
<proteinExistence type="predicted"/>
<organism evidence="3 4">
    <name type="scientific">Neoroseomonas alkaliterrae</name>
    <dbReference type="NCBI Taxonomy" id="1452450"/>
    <lineage>
        <taxon>Bacteria</taxon>
        <taxon>Pseudomonadati</taxon>
        <taxon>Pseudomonadota</taxon>
        <taxon>Alphaproteobacteria</taxon>
        <taxon>Acetobacterales</taxon>
        <taxon>Acetobacteraceae</taxon>
        <taxon>Neoroseomonas</taxon>
    </lineage>
</organism>
<feature type="transmembrane region" description="Helical" evidence="1">
    <location>
        <begin position="205"/>
        <end position="225"/>
    </location>
</feature>
<evidence type="ECO:0000313" key="4">
    <source>
        <dbReference type="Proteomes" id="UP000562254"/>
    </source>
</evidence>
<dbReference type="InterPro" id="IPR037185">
    <property type="entry name" value="EmrE-like"/>
</dbReference>
<dbReference type="EMBL" id="JACIJE010000003">
    <property type="protein sequence ID" value="MBB5689202.1"/>
    <property type="molecule type" value="Genomic_DNA"/>
</dbReference>
<dbReference type="RefSeq" id="WP_338146448.1">
    <property type="nucleotide sequence ID" value="NZ_JAAEDJ010000101.1"/>
</dbReference>
<feature type="transmembrane region" description="Helical" evidence="1">
    <location>
        <begin position="94"/>
        <end position="112"/>
    </location>
</feature>
<feature type="transmembrane region" description="Helical" evidence="1">
    <location>
        <begin position="176"/>
        <end position="199"/>
    </location>
</feature>
<keyword evidence="4" id="KW-1185">Reference proteome</keyword>
<feature type="transmembrane region" description="Helical" evidence="1">
    <location>
        <begin position="71"/>
        <end position="88"/>
    </location>
</feature>
<feature type="transmembrane region" description="Helical" evidence="1">
    <location>
        <begin position="119"/>
        <end position="139"/>
    </location>
</feature>
<dbReference type="Proteomes" id="UP000562254">
    <property type="component" value="Unassembled WGS sequence"/>
</dbReference>
<feature type="transmembrane region" description="Helical" evidence="1">
    <location>
        <begin position="237"/>
        <end position="256"/>
    </location>
</feature>
<protein>
    <submittedName>
        <fullName evidence="3">Drug/metabolite transporter (DMT)-like permease</fullName>
    </submittedName>
</protein>
<evidence type="ECO:0000259" key="2">
    <source>
        <dbReference type="Pfam" id="PF00892"/>
    </source>
</evidence>
<reference evidence="3 4" key="1">
    <citation type="submission" date="2020-08" db="EMBL/GenBank/DDBJ databases">
        <title>Genomic Encyclopedia of Type Strains, Phase IV (KMG-IV): sequencing the most valuable type-strain genomes for metagenomic binning, comparative biology and taxonomic classification.</title>
        <authorList>
            <person name="Goeker M."/>
        </authorList>
    </citation>
    <scope>NUCLEOTIDE SEQUENCE [LARGE SCALE GENOMIC DNA]</scope>
    <source>
        <strain evidence="3 4">DSM 25895</strain>
    </source>
</reference>
<dbReference type="AlphaFoldDB" id="A0A840Y3J1"/>
<feature type="transmembrane region" description="Helical" evidence="1">
    <location>
        <begin position="262"/>
        <end position="279"/>
    </location>
</feature>
<dbReference type="Pfam" id="PF00892">
    <property type="entry name" value="EamA"/>
    <property type="match status" value="1"/>
</dbReference>
<feature type="transmembrane region" description="Helical" evidence="1">
    <location>
        <begin position="145"/>
        <end position="164"/>
    </location>
</feature>
<accession>A0A840Y3J1</accession>